<evidence type="ECO:0000256" key="2">
    <source>
        <dbReference type="ARBA" id="ARBA00022630"/>
    </source>
</evidence>
<evidence type="ECO:0000313" key="6">
    <source>
        <dbReference type="Proteomes" id="UP001310387"/>
    </source>
</evidence>
<dbReference type="PANTHER" id="PTHR43004">
    <property type="entry name" value="TRK SYSTEM POTASSIUM UPTAKE PROTEIN"/>
    <property type="match status" value="1"/>
</dbReference>
<comment type="cofactor">
    <cofactor evidence="1">
        <name>FAD</name>
        <dbReference type="ChEBI" id="CHEBI:57692"/>
    </cofactor>
</comment>
<evidence type="ECO:0000259" key="4">
    <source>
        <dbReference type="Pfam" id="PF01494"/>
    </source>
</evidence>
<dbReference type="PRINTS" id="PR00420">
    <property type="entry name" value="RNGMNOXGNASE"/>
</dbReference>
<keyword evidence="3" id="KW-0274">FAD</keyword>
<sequence>MTDVLVVGAGPTGLATALQAHDHGAAVRVVERRPTAWRPSRAMIVHPHTLESLRPLGVADALLDRADRSPRAQVHLGRRLVDVRLADVDWPATPYPHLTMVRQADVEDVLAQALAARGVTVERGTECVAARDGGTAGPDAGAVRAVLRAEGGDEEATARFLVGCDGPDSTVRRDAGTAWRGGPYPVEVLLADLELDGDLAPGVLHAVVARRGLVFLFALGEGAPWRLLATRPASDGGAPAGQPGAPVPADEVAALLDDAGLGATLADLRWSARVRLQHRVAGAFRQGRIFLAGDAAHTHSPAAAQGMNSGLLDAVNLGWKLALAAGTADPSGDTDSPLLASYDAERRPVARQVLALTHLVFFGEASTHPLPALLRGTALPLAAPVVPLAVRRRRLMGLVVRLLSQDWVAYRHSPLTVAGRPARAAPRPGHRLRDQDVTCAGRTRRLHELTASPGVHVLLDRDAPALDPRDLGPHVAVHRLASSPGRGVVAVRPDGFVGYADAGGAPRGLTDWLDRAGARPPAR</sequence>
<keyword evidence="6" id="KW-1185">Reference proteome</keyword>
<gene>
    <name evidence="5" type="ORF">V5O49_16650</name>
</gene>
<evidence type="ECO:0000256" key="1">
    <source>
        <dbReference type="ARBA" id="ARBA00001974"/>
    </source>
</evidence>
<keyword evidence="2" id="KW-0285">Flavoprotein</keyword>
<dbReference type="InterPro" id="IPR002938">
    <property type="entry name" value="FAD-bd"/>
</dbReference>
<proteinExistence type="predicted"/>
<feature type="domain" description="FAD-binding" evidence="4">
    <location>
        <begin position="2"/>
        <end position="355"/>
    </location>
</feature>
<reference evidence="5" key="2">
    <citation type="submission" date="2024-02" db="EMBL/GenBank/DDBJ databases">
        <authorList>
            <person name="Prathaban M."/>
            <person name="Mythili R."/>
            <person name="Sharmila Devi N."/>
            <person name="Sobanaa M."/>
            <person name="Prathiviraj R."/>
            <person name="Selvin J."/>
        </authorList>
    </citation>
    <scope>NUCLEOTIDE SEQUENCE</scope>
    <source>
        <strain evidence="5">MP1014</strain>
    </source>
</reference>
<dbReference type="PANTHER" id="PTHR43004:SF19">
    <property type="entry name" value="BINDING MONOOXYGENASE, PUTATIVE (JCVI)-RELATED"/>
    <property type="match status" value="1"/>
</dbReference>
<comment type="caution">
    <text evidence="5">The sequence shown here is derived from an EMBL/GenBank/DDBJ whole genome shotgun (WGS) entry which is preliminary data.</text>
</comment>
<dbReference type="InterPro" id="IPR036188">
    <property type="entry name" value="FAD/NAD-bd_sf"/>
</dbReference>
<dbReference type="EMBL" id="JBAGLP010000120">
    <property type="protein sequence ID" value="MEG3616758.1"/>
    <property type="molecule type" value="Genomic_DNA"/>
</dbReference>
<protein>
    <submittedName>
        <fullName evidence="5">FAD-dependent monooxygenase</fullName>
    </submittedName>
</protein>
<dbReference type="GO" id="GO:0004497">
    <property type="term" value="F:monooxygenase activity"/>
    <property type="evidence" value="ECO:0007669"/>
    <property type="project" value="UniProtKB-KW"/>
</dbReference>
<dbReference type="Proteomes" id="UP001310387">
    <property type="component" value="Unassembled WGS sequence"/>
</dbReference>
<organism evidence="5 6">
    <name type="scientific">Isoptericola haloaureus</name>
    <dbReference type="NCBI Taxonomy" id="1542902"/>
    <lineage>
        <taxon>Bacteria</taxon>
        <taxon>Bacillati</taxon>
        <taxon>Actinomycetota</taxon>
        <taxon>Actinomycetes</taxon>
        <taxon>Micrococcales</taxon>
        <taxon>Promicromonosporaceae</taxon>
        <taxon>Isoptericola</taxon>
    </lineage>
</organism>
<keyword evidence="5" id="KW-0503">Monooxygenase</keyword>
<keyword evidence="5" id="KW-0560">Oxidoreductase</keyword>
<name>A0ABU7ZBE1_9MICO</name>
<dbReference type="Gene3D" id="3.30.70.2450">
    <property type="match status" value="1"/>
</dbReference>
<dbReference type="InterPro" id="IPR050641">
    <property type="entry name" value="RIFMO-like"/>
</dbReference>
<reference evidence="5" key="1">
    <citation type="journal article" date="2024" name="Antonie Van Leeuwenhoek">
        <title>Isoptericola haloaureus sp. nov., a dimorphic actinobacterium isolated from mangrove sediments of southeast India, implicating biosaline agricultural significance through nitrogen fixation and salt tolerance genes.</title>
        <authorList>
            <person name="Prathaban M."/>
            <person name="Prathiviraj R."/>
            <person name="Ravichandran M."/>
            <person name="Natarajan S.D."/>
            <person name="Sobanaa M."/>
            <person name="Hari Krishna Kumar S."/>
            <person name="Chandrasekar V."/>
            <person name="Selvin J."/>
        </authorList>
    </citation>
    <scope>NUCLEOTIDE SEQUENCE</scope>
    <source>
        <strain evidence="5">MP1014</strain>
    </source>
</reference>
<dbReference type="SUPFAM" id="SSF51905">
    <property type="entry name" value="FAD/NAD(P)-binding domain"/>
    <property type="match status" value="1"/>
</dbReference>
<dbReference type="Gene3D" id="3.50.50.60">
    <property type="entry name" value="FAD/NAD(P)-binding domain"/>
    <property type="match status" value="1"/>
</dbReference>
<evidence type="ECO:0000313" key="5">
    <source>
        <dbReference type="EMBL" id="MEG3616758.1"/>
    </source>
</evidence>
<accession>A0ABU7ZBE1</accession>
<evidence type="ECO:0000256" key="3">
    <source>
        <dbReference type="ARBA" id="ARBA00022827"/>
    </source>
</evidence>
<dbReference type="Pfam" id="PF01494">
    <property type="entry name" value="FAD_binding_3"/>
    <property type="match status" value="1"/>
</dbReference>
<dbReference type="RefSeq" id="WP_332903200.1">
    <property type="nucleotide sequence ID" value="NZ_JBAGLP010000120.1"/>
</dbReference>